<protein>
    <submittedName>
        <fullName evidence="6">LysR family transcriptional regulator</fullName>
    </submittedName>
</protein>
<dbReference type="InterPro" id="IPR036390">
    <property type="entry name" value="WH_DNA-bd_sf"/>
</dbReference>
<dbReference type="SUPFAM" id="SSF53850">
    <property type="entry name" value="Periplasmic binding protein-like II"/>
    <property type="match status" value="1"/>
</dbReference>
<dbReference type="Gene3D" id="3.40.190.10">
    <property type="entry name" value="Periplasmic binding protein-like II"/>
    <property type="match status" value="2"/>
</dbReference>
<dbReference type="InterPro" id="IPR000847">
    <property type="entry name" value="LysR_HTH_N"/>
</dbReference>
<keyword evidence="3" id="KW-0238">DNA-binding</keyword>
<evidence type="ECO:0000256" key="3">
    <source>
        <dbReference type="ARBA" id="ARBA00023125"/>
    </source>
</evidence>
<keyword evidence="7" id="KW-1185">Reference proteome</keyword>
<organism evidence="6 7">
    <name type="scientific">Arthrobacter deserti</name>
    <dbReference type="NCBI Taxonomy" id="1742687"/>
    <lineage>
        <taxon>Bacteria</taxon>
        <taxon>Bacillati</taxon>
        <taxon>Actinomycetota</taxon>
        <taxon>Actinomycetes</taxon>
        <taxon>Micrococcales</taxon>
        <taxon>Micrococcaceae</taxon>
        <taxon>Arthrobacter</taxon>
    </lineage>
</organism>
<dbReference type="PROSITE" id="PS50931">
    <property type="entry name" value="HTH_LYSR"/>
    <property type="match status" value="1"/>
</dbReference>
<dbReference type="SUPFAM" id="SSF46785">
    <property type="entry name" value="Winged helix' DNA-binding domain"/>
    <property type="match status" value="1"/>
</dbReference>
<dbReference type="Gene3D" id="1.10.10.10">
    <property type="entry name" value="Winged helix-like DNA-binding domain superfamily/Winged helix DNA-binding domain"/>
    <property type="match status" value="1"/>
</dbReference>
<sequence length="307" mass="33531">MLDLHRLRLLRELSIRGTVAGVAAALNYSPSSVSQQLSLLEREAGVELLRKSGRRLQLTPQAQVLAEHTGQLLESLERAEAALAAAHPVVSGTVRLAVFQTAALALMPNMLRTLRETHPRVRVELVQHEPETALHETWARGFDLVVAEQYPGHAAPHYAGLDREPLTRDEIRLAVPADLADAPDAFRRVHSLQDAAELPWVMEPHGAASRHWAEQACRSAGFEPGVRFVTADLQAHVRLVESGNAVALLPELVWAHRRQEARLVDLAGRPQRTIFTAMRRSTAQHPAIAAARGALEAEAAALGVAAR</sequence>
<proteinExistence type="inferred from homology"/>
<evidence type="ECO:0000313" key="7">
    <source>
        <dbReference type="Proteomes" id="UP000523795"/>
    </source>
</evidence>
<evidence type="ECO:0000259" key="5">
    <source>
        <dbReference type="PROSITE" id="PS50931"/>
    </source>
</evidence>
<evidence type="ECO:0000256" key="4">
    <source>
        <dbReference type="ARBA" id="ARBA00023163"/>
    </source>
</evidence>
<dbReference type="Pfam" id="PF03466">
    <property type="entry name" value="LysR_substrate"/>
    <property type="match status" value="1"/>
</dbReference>
<dbReference type="PANTHER" id="PTHR30126:SF94">
    <property type="entry name" value="LYSR FAMILY TRANSCRIPTIONAL REGULATOR"/>
    <property type="match status" value="1"/>
</dbReference>
<name>A0ABX1JUY1_9MICC</name>
<accession>A0ABX1JUY1</accession>
<feature type="domain" description="HTH lysR-type" evidence="5">
    <location>
        <begin position="2"/>
        <end position="59"/>
    </location>
</feature>
<evidence type="ECO:0000256" key="1">
    <source>
        <dbReference type="ARBA" id="ARBA00009437"/>
    </source>
</evidence>
<dbReference type="Pfam" id="PF00126">
    <property type="entry name" value="HTH_1"/>
    <property type="match status" value="1"/>
</dbReference>
<dbReference type="EMBL" id="JAAZSR010000369">
    <property type="protein sequence ID" value="NKX51995.1"/>
    <property type="molecule type" value="Genomic_DNA"/>
</dbReference>
<dbReference type="InterPro" id="IPR036388">
    <property type="entry name" value="WH-like_DNA-bd_sf"/>
</dbReference>
<keyword evidence="2" id="KW-0805">Transcription regulation</keyword>
<reference evidence="6 7" key="1">
    <citation type="submission" date="2020-04" db="EMBL/GenBank/DDBJ databases">
        <authorList>
            <person name="Liu S."/>
        </authorList>
    </citation>
    <scope>NUCLEOTIDE SEQUENCE [LARGE SCALE GENOMIC DNA]</scope>
    <source>
        <strain evidence="6 7">CGMCC 1.15091</strain>
    </source>
</reference>
<evidence type="ECO:0000256" key="2">
    <source>
        <dbReference type="ARBA" id="ARBA00023015"/>
    </source>
</evidence>
<keyword evidence="4" id="KW-0804">Transcription</keyword>
<dbReference type="Proteomes" id="UP000523795">
    <property type="component" value="Unassembled WGS sequence"/>
</dbReference>
<dbReference type="InterPro" id="IPR005119">
    <property type="entry name" value="LysR_subst-bd"/>
</dbReference>
<evidence type="ECO:0000313" key="6">
    <source>
        <dbReference type="EMBL" id="NKX51995.1"/>
    </source>
</evidence>
<comment type="similarity">
    <text evidence="1">Belongs to the LysR transcriptional regulatory family.</text>
</comment>
<comment type="caution">
    <text evidence="6">The sequence shown here is derived from an EMBL/GenBank/DDBJ whole genome shotgun (WGS) entry which is preliminary data.</text>
</comment>
<dbReference type="PANTHER" id="PTHR30126">
    <property type="entry name" value="HTH-TYPE TRANSCRIPTIONAL REGULATOR"/>
    <property type="match status" value="1"/>
</dbReference>
<gene>
    <name evidence="6" type="ORF">HER39_15760</name>
</gene>